<dbReference type="EMBL" id="AP035882">
    <property type="protein sequence ID" value="BFP50065.1"/>
    <property type="molecule type" value="Genomic_DNA"/>
</dbReference>
<sequence length="173" mass="19822">MTTADTAWPYGTDVDRDDPLTALRIPVTGTHPGHSYTATFDRESEVRPTDAEAQMIASFIEEYQDRHFGNGRWRKIQQAKPFDMDCYTTSIFHKWAADDWSYRCVTWTGGPFWAPVFPRQRGTDTDTATIKGPVTLEQLMDRIHSTGDEPWPHWAAWKAQHPEAFPQHPAQEG</sequence>
<geneLocation type="plasmid" evidence="1">
    <name>pCMC57_01</name>
</geneLocation>
<dbReference type="KEGG" id="kic:KCMC57_64330"/>
<reference evidence="1" key="1">
    <citation type="submission" date="2024-07" db="EMBL/GenBank/DDBJ databases">
        <title>Complete genome sequences of cellulolytic bacteria, Kitasatospora sp. CMC57 and Streptomyces sp. CMC78, isolated from Japanese agricultural soil.</title>
        <authorList>
            <person name="Hashimoto T."/>
            <person name="Ito M."/>
            <person name="Iwamoto M."/>
            <person name="Fukahori D."/>
            <person name="Shoda T."/>
            <person name="Sakoda M."/>
            <person name="Morohoshi T."/>
            <person name="Mitsuboshi M."/>
            <person name="Nishizawa T."/>
        </authorList>
    </citation>
    <scope>NUCLEOTIDE SEQUENCE</scope>
    <source>
        <strain evidence="1">CMC57</strain>
        <plasmid evidence="1">pCMC57_01</plasmid>
    </source>
</reference>
<proteinExistence type="predicted"/>
<accession>A0AB33KF41</accession>
<evidence type="ECO:0000313" key="1">
    <source>
        <dbReference type="EMBL" id="BFP50065.1"/>
    </source>
</evidence>
<gene>
    <name evidence="1" type="ORF">KCMC57_64330</name>
</gene>
<evidence type="ECO:0008006" key="2">
    <source>
        <dbReference type="Google" id="ProtNLM"/>
    </source>
</evidence>
<dbReference type="AlphaFoldDB" id="A0AB33KF41"/>
<dbReference type="RefSeq" id="WP_407992455.1">
    <property type="nucleotide sequence ID" value="NZ_AP035882.1"/>
</dbReference>
<keyword evidence="1" id="KW-0614">Plasmid</keyword>
<organism evidence="1">
    <name type="scientific">Kitasatospora sp. CMC57</name>
    <dbReference type="NCBI Taxonomy" id="3231513"/>
    <lineage>
        <taxon>Bacteria</taxon>
        <taxon>Bacillati</taxon>
        <taxon>Actinomycetota</taxon>
        <taxon>Actinomycetes</taxon>
        <taxon>Kitasatosporales</taxon>
        <taxon>Streptomycetaceae</taxon>
        <taxon>Kitasatospora</taxon>
    </lineage>
</organism>
<protein>
    <recommendedName>
        <fullName evidence="2">DUF317 domain-containing protein</fullName>
    </recommendedName>
</protein>
<name>A0AB33KF41_9ACTN</name>